<sequence length="211" mass="23545">MWKGVVGSVVAGAGLYAARRFYRNWGTSKEECETPLPGDELVGRPAVQTTEGIWIDAPASAVWPWLVQMGQDRGGLYSYESLENLVGLTYCNADRIHPEWQQLAVGDVIRLVPRGWMGLRDGLALPVAQIVDGQSIVLRPEPGQLPWDGVWSFHVMPRWEDRCRLLVRSRTRMRLPGEVLGAELSGPVVSLMTRGMLLGIKRRAEQAWRAA</sequence>
<evidence type="ECO:0000313" key="1">
    <source>
        <dbReference type="EMBL" id="MCI4675114.1"/>
    </source>
</evidence>
<dbReference type="SUPFAM" id="SSF55961">
    <property type="entry name" value="Bet v1-like"/>
    <property type="match status" value="1"/>
</dbReference>
<organism evidence="1 2">
    <name type="scientific">Candidatus Mycolicibacterium alkanivorans</name>
    <dbReference type="NCBI Taxonomy" id="2954114"/>
    <lineage>
        <taxon>Bacteria</taxon>
        <taxon>Bacillati</taxon>
        <taxon>Actinomycetota</taxon>
        <taxon>Actinomycetes</taxon>
        <taxon>Mycobacteriales</taxon>
        <taxon>Mycobacteriaceae</taxon>
        <taxon>Mycolicibacterium</taxon>
    </lineage>
</organism>
<evidence type="ECO:0000313" key="2">
    <source>
        <dbReference type="Proteomes" id="UP001139068"/>
    </source>
</evidence>
<dbReference type="EMBL" id="JAIVFL010000001">
    <property type="protein sequence ID" value="MCI4675114.1"/>
    <property type="molecule type" value="Genomic_DNA"/>
</dbReference>
<dbReference type="RefSeq" id="WP_243071468.1">
    <property type="nucleotide sequence ID" value="NZ_JAIVFL010000001.1"/>
</dbReference>
<reference evidence="1" key="1">
    <citation type="journal article" date="2022" name="ISME J.">
        <title>Identification of active gaseous-alkane degraders at natural gas seeps.</title>
        <authorList>
            <person name="Farhan Ul Haque M."/>
            <person name="Hernandez M."/>
            <person name="Crombie A.T."/>
            <person name="Murrell J.C."/>
        </authorList>
    </citation>
    <scope>NUCLEOTIDE SEQUENCE</scope>
    <source>
        <strain evidence="1">ANDR5</strain>
    </source>
</reference>
<proteinExistence type="predicted"/>
<keyword evidence="2" id="KW-1185">Reference proteome</keyword>
<name>A0ABS9YXP9_9MYCO</name>
<dbReference type="Proteomes" id="UP001139068">
    <property type="component" value="Unassembled WGS sequence"/>
</dbReference>
<protein>
    <submittedName>
        <fullName evidence="1">SRPBCC family protein</fullName>
    </submittedName>
</protein>
<gene>
    <name evidence="1" type="ORF">K9U37_09520</name>
</gene>
<comment type="caution">
    <text evidence="1">The sequence shown here is derived from an EMBL/GenBank/DDBJ whole genome shotgun (WGS) entry which is preliminary data.</text>
</comment>
<accession>A0ABS9YXP9</accession>